<dbReference type="OrthoDB" id="1716531at2759"/>
<organism evidence="9 10">
    <name type="scientific">Collybiopsis confluens</name>
    <dbReference type="NCBI Taxonomy" id="2823264"/>
    <lineage>
        <taxon>Eukaryota</taxon>
        <taxon>Fungi</taxon>
        <taxon>Dikarya</taxon>
        <taxon>Basidiomycota</taxon>
        <taxon>Agaricomycotina</taxon>
        <taxon>Agaricomycetes</taxon>
        <taxon>Agaricomycetidae</taxon>
        <taxon>Agaricales</taxon>
        <taxon>Marasmiineae</taxon>
        <taxon>Omphalotaceae</taxon>
        <taxon>Collybiopsis</taxon>
    </lineage>
</organism>
<dbReference type="AlphaFoldDB" id="A0A8H5HUK9"/>
<keyword evidence="6 7" id="KW-0472">Membrane</keyword>
<dbReference type="SUPFAM" id="SSF144091">
    <property type="entry name" value="Rhomboid-like"/>
    <property type="match status" value="1"/>
</dbReference>
<evidence type="ECO:0000313" key="9">
    <source>
        <dbReference type="EMBL" id="KAF5389740.1"/>
    </source>
</evidence>
<feature type="region of interest" description="Disordered" evidence="8">
    <location>
        <begin position="235"/>
        <end position="260"/>
    </location>
</feature>
<comment type="subcellular location">
    <subcellularLocation>
        <location evidence="1 7">Endoplasmic reticulum membrane</location>
        <topology evidence="1 7">Multi-pass membrane protein</topology>
    </subcellularLocation>
</comment>
<feature type="transmembrane region" description="Helical" evidence="7">
    <location>
        <begin position="140"/>
        <end position="162"/>
    </location>
</feature>
<feature type="transmembrane region" description="Helical" evidence="7">
    <location>
        <begin position="55"/>
        <end position="77"/>
    </location>
</feature>
<feature type="transmembrane region" description="Helical" evidence="7">
    <location>
        <begin position="98"/>
        <end position="128"/>
    </location>
</feature>
<name>A0A8H5HUK9_9AGAR</name>
<dbReference type="GO" id="GO:0005789">
    <property type="term" value="C:endoplasmic reticulum membrane"/>
    <property type="evidence" value="ECO:0007669"/>
    <property type="project" value="UniProtKB-SubCell"/>
</dbReference>
<gene>
    <name evidence="9" type="ORF">D9757_005993</name>
</gene>
<evidence type="ECO:0000313" key="10">
    <source>
        <dbReference type="Proteomes" id="UP000518752"/>
    </source>
</evidence>
<proteinExistence type="inferred from homology"/>
<feature type="transmembrane region" description="Helical" evidence="7">
    <location>
        <begin position="17"/>
        <end position="35"/>
    </location>
</feature>
<evidence type="ECO:0000256" key="6">
    <source>
        <dbReference type="ARBA" id="ARBA00023136"/>
    </source>
</evidence>
<comment type="function">
    <text evidence="7">May be involved in the degradation of misfolded endoplasmic reticulum (ER) luminal proteins.</text>
</comment>
<accession>A0A8H5HUK9</accession>
<dbReference type="Proteomes" id="UP000518752">
    <property type="component" value="Unassembled WGS sequence"/>
</dbReference>
<keyword evidence="5 7" id="KW-1133">Transmembrane helix</keyword>
<reference evidence="9 10" key="1">
    <citation type="journal article" date="2020" name="ISME J.">
        <title>Uncovering the hidden diversity of litter-decomposition mechanisms in mushroom-forming fungi.</title>
        <authorList>
            <person name="Floudas D."/>
            <person name="Bentzer J."/>
            <person name="Ahren D."/>
            <person name="Johansson T."/>
            <person name="Persson P."/>
            <person name="Tunlid A."/>
        </authorList>
    </citation>
    <scope>NUCLEOTIDE SEQUENCE [LARGE SCALE GENOMIC DNA]</scope>
    <source>
        <strain evidence="9 10">CBS 406.79</strain>
    </source>
</reference>
<sequence>MDGFVVEIKKIPPVTRFLCISLISVSVPVMMQLVSPYKIVYFWGAVAGKFEIWRLWSSFFLGSGGINFIFEMVMLYRTSNELEEGPFARKSSDYACQLFIASGAIIITSIPLNSMLFLRPFLLCLVYLSSNLAPPGAQTSLYGLLTIPVRYFPFALLGMDLLMGGPAAAAQAVPGAIVGHLWWMGVFGTEIGGRGGVLTEWGIAPRWLKNWFGETGSPSAGRTMNAGGGVNVIPPRAREPENANTTFAHRWGSGNRLGNN</sequence>
<dbReference type="PANTHER" id="PTHR11009">
    <property type="entry name" value="DER1-LIKE PROTEIN, DERLIN"/>
    <property type="match status" value="1"/>
</dbReference>
<dbReference type="EMBL" id="JAACJN010000020">
    <property type="protein sequence ID" value="KAF5389740.1"/>
    <property type="molecule type" value="Genomic_DNA"/>
</dbReference>
<dbReference type="InterPro" id="IPR007599">
    <property type="entry name" value="DER1"/>
</dbReference>
<protein>
    <recommendedName>
        <fullName evidence="7">Derlin</fullName>
    </recommendedName>
</protein>
<comment type="similarity">
    <text evidence="2 7">Belongs to the derlin family.</text>
</comment>
<evidence type="ECO:0000256" key="8">
    <source>
        <dbReference type="SAM" id="MobiDB-lite"/>
    </source>
</evidence>
<evidence type="ECO:0000256" key="1">
    <source>
        <dbReference type="ARBA" id="ARBA00004477"/>
    </source>
</evidence>
<comment type="caution">
    <text evidence="9">The sequence shown here is derived from an EMBL/GenBank/DDBJ whole genome shotgun (WGS) entry which is preliminary data.</text>
</comment>
<evidence type="ECO:0000256" key="7">
    <source>
        <dbReference type="RuleBase" id="RU363059"/>
    </source>
</evidence>
<evidence type="ECO:0000256" key="3">
    <source>
        <dbReference type="ARBA" id="ARBA00022692"/>
    </source>
</evidence>
<dbReference type="InterPro" id="IPR035952">
    <property type="entry name" value="Rhomboid-like_sf"/>
</dbReference>
<keyword evidence="3 7" id="KW-0812">Transmembrane</keyword>
<evidence type="ECO:0000256" key="5">
    <source>
        <dbReference type="ARBA" id="ARBA00022989"/>
    </source>
</evidence>
<evidence type="ECO:0000256" key="4">
    <source>
        <dbReference type="ARBA" id="ARBA00022824"/>
    </source>
</evidence>
<evidence type="ECO:0000256" key="2">
    <source>
        <dbReference type="ARBA" id="ARBA00008917"/>
    </source>
</evidence>
<keyword evidence="10" id="KW-1185">Reference proteome</keyword>
<dbReference type="GO" id="GO:0006950">
    <property type="term" value="P:response to stress"/>
    <property type="evidence" value="ECO:0007669"/>
    <property type="project" value="UniProtKB-ARBA"/>
</dbReference>
<keyword evidence="4 7" id="KW-0256">Endoplasmic reticulum</keyword>
<dbReference type="Pfam" id="PF04511">
    <property type="entry name" value="DER1"/>
    <property type="match status" value="1"/>
</dbReference>